<dbReference type="CDD" id="cd00041">
    <property type="entry name" value="CUB"/>
    <property type="match status" value="1"/>
</dbReference>
<dbReference type="PROSITE" id="PS00134">
    <property type="entry name" value="TRYPSIN_HIS"/>
    <property type="match status" value="1"/>
</dbReference>
<accession>A0AAV4W486</accession>
<dbReference type="GO" id="GO:0004252">
    <property type="term" value="F:serine-type endopeptidase activity"/>
    <property type="evidence" value="ECO:0007669"/>
    <property type="project" value="InterPro"/>
</dbReference>
<dbReference type="PRINTS" id="PR00722">
    <property type="entry name" value="CHYMOTRYPSIN"/>
</dbReference>
<feature type="domain" description="CUB" evidence="6">
    <location>
        <begin position="100"/>
        <end position="180"/>
    </location>
</feature>
<evidence type="ECO:0000259" key="6">
    <source>
        <dbReference type="PROSITE" id="PS01180"/>
    </source>
</evidence>
<feature type="domain" description="Peptidase S1" evidence="7">
    <location>
        <begin position="211"/>
        <end position="442"/>
    </location>
</feature>
<reference evidence="8 9" key="1">
    <citation type="submission" date="2021-06" db="EMBL/GenBank/DDBJ databases">
        <title>Caerostris extrusa draft genome.</title>
        <authorList>
            <person name="Kono N."/>
            <person name="Arakawa K."/>
        </authorList>
    </citation>
    <scope>NUCLEOTIDE SEQUENCE [LARGE SCALE GENOMIC DNA]</scope>
</reference>
<dbReference type="InterPro" id="IPR043504">
    <property type="entry name" value="Peptidase_S1_PA_chymotrypsin"/>
</dbReference>
<keyword evidence="4" id="KW-1015">Disulfide bond</keyword>
<dbReference type="SUPFAM" id="SSF50494">
    <property type="entry name" value="Trypsin-like serine proteases"/>
    <property type="match status" value="2"/>
</dbReference>
<dbReference type="PROSITE" id="PS50240">
    <property type="entry name" value="TRYPSIN_DOM"/>
    <property type="match status" value="1"/>
</dbReference>
<proteinExistence type="predicted"/>
<dbReference type="GO" id="GO:0006508">
    <property type="term" value="P:proteolysis"/>
    <property type="evidence" value="ECO:0007669"/>
    <property type="project" value="UniProtKB-KW"/>
</dbReference>
<keyword evidence="9" id="KW-1185">Reference proteome</keyword>
<dbReference type="PANTHER" id="PTHR24252:SF7">
    <property type="entry name" value="HYALIN"/>
    <property type="match status" value="1"/>
</dbReference>
<dbReference type="Gene3D" id="2.40.10.10">
    <property type="entry name" value="Trypsin-like serine proteases"/>
    <property type="match status" value="1"/>
</dbReference>
<sequence length="530" mass="58510">MSRRRYQVSDPFQNVMLLIEGQTVLWCAGGENPIDRELQDPDPVLLEPHLRGSGLQHSGGDVQHAVLAALQRAQHGELLLSELSRALLRRRHLCVEDRGPEGKVIRVKFSETFDIRAQEPLCVQDYLAVSLTGDFATHVKRYCHGTRPLTMVSSGNSMLFMFRTDCCFEGKGFSASFAVVDSDEVTTTPPPDPRPQLCTCGEENIQETERILGGKTVNPPNRYPWVVALVKKNKNSDEYFCGGALISRQYVLTAAHCLEKEKVSEVRVALGAHNADTDPAAVAVSDIIMHPKYYNKTYLNDIALVRLQEPATLGDKVKVACMPLTPSSPLPMTMQSWLDGGGRIFPMENTPKNQEVELSLLSHPTCVSKYGGVIQETNLCAGGMKNKDACSILEDPSSERSTTASGTPWAWSPGAWAAAEKGYPGVYTKVSEYLDWIAEEMSDSPPCDDEEDILPPVKPNLDNCGIPNDNDEKRIAGGVETQPVEFPWMVSGRRFYVSHESFCIGDVFDDILLNCNDFNVVFSSTSLNDT</sequence>
<keyword evidence="3" id="KW-0720">Serine protease</keyword>
<dbReference type="SMART" id="SM00042">
    <property type="entry name" value="CUB"/>
    <property type="match status" value="1"/>
</dbReference>
<evidence type="ECO:0000313" key="9">
    <source>
        <dbReference type="Proteomes" id="UP001054945"/>
    </source>
</evidence>
<dbReference type="Gene3D" id="2.60.120.290">
    <property type="entry name" value="Spermadhesin, CUB domain"/>
    <property type="match status" value="1"/>
</dbReference>
<dbReference type="CDD" id="cd00190">
    <property type="entry name" value="Tryp_SPc"/>
    <property type="match status" value="1"/>
</dbReference>
<dbReference type="InterPro" id="IPR000859">
    <property type="entry name" value="CUB_dom"/>
</dbReference>
<dbReference type="InterPro" id="IPR018114">
    <property type="entry name" value="TRYPSIN_HIS"/>
</dbReference>
<evidence type="ECO:0000256" key="2">
    <source>
        <dbReference type="ARBA" id="ARBA00022801"/>
    </source>
</evidence>
<dbReference type="EMBL" id="BPLR01015530">
    <property type="protein sequence ID" value="GIY76771.1"/>
    <property type="molecule type" value="Genomic_DNA"/>
</dbReference>
<dbReference type="SMART" id="SM00020">
    <property type="entry name" value="Tryp_SPc"/>
    <property type="match status" value="1"/>
</dbReference>
<dbReference type="Pfam" id="PF00431">
    <property type="entry name" value="CUB"/>
    <property type="match status" value="1"/>
</dbReference>
<evidence type="ECO:0000256" key="3">
    <source>
        <dbReference type="ARBA" id="ARBA00022825"/>
    </source>
</evidence>
<evidence type="ECO:0000256" key="1">
    <source>
        <dbReference type="ARBA" id="ARBA00022670"/>
    </source>
</evidence>
<dbReference type="PANTHER" id="PTHR24252">
    <property type="entry name" value="ACROSIN-RELATED"/>
    <property type="match status" value="1"/>
</dbReference>
<dbReference type="Pfam" id="PF00089">
    <property type="entry name" value="Trypsin"/>
    <property type="match status" value="1"/>
</dbReference>
<evidence type="ECO:0000313" key="8">
    <source>
        <dbReference type="EMBL" id="GIY76771.1"/>
    </source>
</evidence>
<evidence type="ECO:0000259" key="7">
    <source>
        <dbReference type="PROSITE" id="PS50240"/>
    </source>
</evidence>
<evidence type="ECO:0000256" key="4">
    <source>
        <dbReference type="ARBA" id="ARBA00023157"/>
    </source>
</evidence>
<dbReference type="InterPro" id="IPR001254">
    <property type="entry name" value="Trypsin_dom"/>
</dbReference>
<organism evidence="8 9">
    <name type="scientific">Caerostris extrusa</name>
    <name type="common">Bark spider</name>
    <name type="synonym">Caerostris bankana</name>
    <dbReference type="NCBI Taxonomy" id="172846"/>
    <lineage>
        <taxon>Eukaryota</taxon>
        <taxon>Metazoa</taxon>
        <taxon>Ecdysozoa</taxon>
        <taxon>Arthropoda</taxon>
        <taxon>Chelicerata</taxon>
        <taxon>Arachnida</taxon>
        <taxon>Araneae</taxon>
        <taxon>Araneomorphae</taxon>
        <taxon>Entelegynae</taxon>
        <taxon>Araneoidea</taxon>
        <taxon>Araneidae</taxon>
        <taxon>Caerostris</taxon>
    </lineage>
</organism>
<dbReference type="PROSITE" id="PS01180">
    <property type="entry name" value="CUB"/>
    <property type="match status" value="1"/>
</dbReference>
<gene>
    <name evidence="8" type="primary">PPAF3</name>
    <name evidence="8" type="ORF">CEXT_60461</name>
</gene>
<dbReference type="InterPro" id="IPR009003">
    <property type="entry name" value="Peptidase_S1_PA"/>
</dbReference>
<keyword evidence="1" id="KW-0645">Protease</keyword>
<dbReference type="Proteomes" id="UP001054945">
    <property type="component" value="Unassembled WGS sequence"/>
</dbReference>
<dbReference type="InterPro" id="IPR035914">
    <property type="entry name" value="Sperma_CUB_dom_sf"/>
</dbReference>
<dbReference type="AlphaFoldDB" id="A0AAV4W486"/>
<comment type="caution">
    <text evidence="8">The sequence shown here is derived from an EMBL/GenBank/DDBJ whole genome shotgun (WGS) entry which is preliminary data.</text>
</comment>
<dbReference type="SUPFAM" id="SSF49854">
    <property type="entry name" value="Spermadhesin, CUB domain"/>
    <property type="match status" value="1"/>
</dbReference>
<evidence type="ECO:0000256" key="5">
    <source>
        <dbReference type="PROSITE-ProRule" id="PRU00059"/>
    </source>
</evidence>
<dbReference type="FunFam" id="2.40.10.10:FF:000060">
    <property type="entry name" value="Acrosin"/>
    <property type="match status" value="1"/>
</dbReference>
<keyword evidence="2" id="KW-0378">Hydrolase</keyword>
<name>A0AAV4W486_CAEEX</name>
<dbReference type="InterPro" id="IPR001314">
    <property type="entry name" value="Peptidase_S1A"/>
</dbReference>
<protein>
    <submittedName>
        <fullName evidence="8">Phenoloxidase-activating factor 3</fullName>
    </submittedName>
</protein>
<comment type="caution">
    <text evidence="5">Lacks conserved residue(s) required for the propagation of feature annotation.</text>
</comment>